<dbReference type="InterPro" id="IPR003676">
    <property type="entry name" value="SAUR_fam"/>
</dbReference>
<dbReference type="PANTHER" id="PTHR31374:SF418">
    <property type="entry name" value="AUXIN-RESPONSIVE FAMILY PROTEIN"/>
    <property type="match status" value="1"/>
</dbReference>
<sequence length="86" mass="10063">MKVPRGCFPVYVGEKRERCIIPIKYLNSIMLQALLNQFEDENQTSGQPITLSCSREMFKSICNLIKEDDWPTKMYHPMLFDESSLD</sequence>
<protein>
    <submittedName>
        <fullName evidence="2">Uncharacterized protein</fullName>
    </submittedName>
</protein>
<name>A0ABY9CC74_VITVI</name>
<reference evidence="2 3" key="1">
    <citation type="journal article" date="2023" name="Hortic Res">
        <title>The complete reference genome for grapevine (Vitis vinifera L.) genetics and breeding.</title>
        <authorList>
            <person name="Shi X."/>
            <person name="Cao S."/>
            <person name="Wang X."/>
            <person name="Huang S."/>
            <person name="Wang Y."/>
            <person name="Liu Z."/>
            <person name="Liu W."/>
            <person name="Leng X."/>
            <person name="Peng Y."/>
            <person name="Wang N."/>
            <person name="Wang Y."/>
            <person name="Ma Z."/>
            <person name="Xu X."/>
            <person name="Zhang F."/>
            <person name="Xue H."/>
            <person name="Zhong H."/>
            <person name="Wang Y."/>
            <person name="Zhang K."/>
            <person name="Velt A."/>
            <person name="Avia K."/>
            <person name="Holtgrawe D."/>
            <person name="Grimplet J."/>
            <person name="Matus J.T."/>
            <person name="Ware D."/>
            <person name="Wu X."/>
            <person name="Wang H."/>
            <person name="Liu C."/>
            <person name="Fang Y."/>
            <person name="Rustenholz C."/>
            <person name="Cheng Z."/>
            <person name="Xiao H."/>
            <person name="Zhou Y."/>
        </authorList>
    </citation>
    <scope>NUCLEOTIDE SEQUENCE [LARGE SCALE GENOMIC DNA]</scope>
    <source>
        <strain evidence="3">cv. Pinot noir / PN40024</strain>
        <tissue evidence="2">Leaf</tissue>
    </source>
</reference>
<keyword evidence="3" id="KW-1185">Reference proteome</keyword>
<gene>
    <name evidence="2" type="ORF">VitviT2T_011910</name>
</gene>
<dbReference type="Proteomes" id="UP001227230">
    <property type="component" value="Chromosome 8"/>
</dbReference>
<proteinExistence type="inferred from homology"/>
<comment type="similarity">
    <text evidence="1">Belongs to the ARG7 family.</text>
</comment>
<evidence type="ECO:0000256" key="1">
    <source>
        <dbReference type="ARBA" id="ARBA00006974"/>
    </source>
</evidence>
<accession>A0ABY9CC74</accession>
<dbReference type="PANTHER" id="PTHR31374">
    <property type="entry name" value="AUXIN-INDUCED PROTEIN-LIKE-RELATED"/>
    <property type="match status" value="1"/>
</dbReference>
<organism evidence="2 3">
    <name type="scientific">Vitis vinifera</name>
    <name type="common">Grape</name>
    <dbReference type="NCBI Taxonomy" id="29760"/>
    <lineage>
        <taxon>Eukaryota</taxon>
        <taxon>Viridiplantae</taxon>
        <taxon>Streptophyta</taxon>
        <taxon>Embryophyta</taxon>
        <taxon>Tracheophyta</taxon>
        <taxon>Spermatophyta</taxon>
        <taxon>Magnoliopsida</taxon>
        <taxon>eudicotyledons</taxon>
        <taxon>Gunneridae</taxon>
        <taxon>Pentapetalae</taxon>
        <taxon>rosids</taxon>
        <taxon>Vitales</taxon>
        <taxon>Vitaceae</taxon>
        <taxon>Viteae</taxon>
        <taxon>Vitis</taxon>
    </lineage>
</organism>
<evidence type="ECO:0000313" key="3">
    <source>
        <dbReference type="Proteomes" id="UP001227230"/>
    </source>
</evidence>
<dbReference type="Pfam" id="PF02519">
    <property type="entry name" value="Auxin_inducible"/>
    <property type="match status" value="1"/>
</dbReference>
<evidence type="ECO:0000313" key="2">
    <source>
        <dbReference type="EMBL" id="WJZ92940.1"/>
    </source>
</evidence>
<dbReference type="EMBL" id="CP126655">
    <property type="protein sequence ID" value="WJZ92940.1"/>
    <property type="molecule type" value="Genomic_DNA"/>
</dbReference>